<dbReference type="GO" id="GO:0031417">
    <property type="term" value="C:NatC complex"/>
    <property type="evidence" value="ECO:0007669"/>
    <property type="project" value="TreeGrafter"/>
</dbReference>
<keyword evidence="2 5" id="KW-0012">Acyltransferase</keyword>
<comment type="similarity">
    <text evidence="3">Belongs to the acetyltransferase family. MAK3 subfamily.</text>
</comment>
<feature type="domain" description="N-acetyltransferase" evidence="4">
    <location>
        <begin position="10"/>
        <end position="162"/>
    </location>
</feature>
<dbReference type="Proteomes" id="UP001216638">
    <property type="component" value="Chromosome 3"/>
</dbReference>
<evidence type="ECO:0000256" key="2">
    <source>
        <dbReference type="ARBA" id="ARBA00023315"/>
    </source>
</evidence>
<evidence type="ECO:0000313" key="5">
    <source>
        <dbReference type="EMBL" id="WFC96121.1"/>
    </source>
</evidence>
<sequence length="162" mass="18692">MTTPNPKVSLRVYDGAPSLPDVMRLIETELSEPYNIYTYRYFLHQWPHLCFLAYVHDTQGKETAVGVIIGRLDRHMRGARLWRGYIAMLSVDPRWRGYGIGAQLIRRAVDEMVQGGAAEIVLETEVDNAAALRLYERLGFLREKRLYRFYLNGGRVLDGMIL</sequence>
<accession>A0AAF0IQJ2</accession>
<dbReference type="PANTHER" id="PTHR45896:SF1">
    <property type="entry name" value="N-ALPHA-ACETYLTRANSFERASE 30"/>
    <property type="match status" value="1"/>
</dbReference>
<gene>
    <name evidence="5" type="primary">naa30</name>
    <name evidence="5" type="ORF">MBRA1_002777</name>
</gene>
<dbReference type="CDD" id="cd04301">
    <property type="entry name" value="NAT_SF"/>
    <property type="match status" value="1"/>
</dbReference>
<dbReference type="Gene3D" id="3.40.630.30">
    <property type="match status" value="1"/>
</dbReference>
<keyword evidence="1 5" id="KW-0808">Transferase</keyword>
<dbReference type="PANTHER" id="PTHR45896">
    <property type="entry name" value="N-ALPHA-ACETYLTRANSFERASE 30"/>
    <property type="match status" value="1"/>
</dbReference>
<dbReference type="GO" id="GO:0120518">
    <property type="term" value="F:protein N-terminal-methionine acetyltransferase activity"/>
    <property type="evidence" value="ECO:0007669"/>
    <property type="project" value="UniProtKB-EC"/>
</dbReference>
<dbReference type="PROSITE" id="PS51186">
    <property type="entry name" value="GNAT"/>
    <property type="match status" value="1"/>
</dbReference>
<dbReference type="EMBL" id="CP119953">
    <property type="protein sequence ID" value="WFC96121.1"/>
    <property type="molecule type" value="Genomic_DNA"/>
</dbReference>
<proteinExistence type="inferred from homology"/>
<protein>
    <submittedName>
        <fullName evidence="5">N-terminal methionine N(Alpha)-acetyltransferase NatC</fullName>
        <ecNumber evidence="5">2.3.1.256</ecNumber>
    </submittedName>
</protein>
<dbReference type="EC" id="2.3.1.256" evidence="5"/>
<dbReference type="Pfam" id="PF00583">
    <property type="entry name" value="Acetyltransf_1"/>
    <property type="match status" value="1"/>
</dbReference>
<dbReference type="SUPFAM" id="SSF55729">
    <property type="entry name" value="Acyl-CoA N-acyltransferases (Nat)"/>
    <property type="match status" value="1"/>
</dbReference>
<name>A0AAF0IQJ2_9BASI</name>
<dbReference type="AlphaFoldDB" id="A0AAF0IQJ2"/>
<reference evidence="5" key="1">
    <citation type="submission" date="2023-03" db="EMBL/GenBank/DDBJ databases">
        <title>Mating type loci evolution in Malassezia.</title>
        <authorList>
            <person name="Coelho M.A."/>
        </authorList>
    </citation>
    <scope>NUCLEOTIDE SEQUENCE</scope>
    <source>
        <strain evidence="5">CBS 14135</strain>
    </source>
</reference>
<evidence type="ECO:0000259" key="4">
    <source>
        <dbReference type="PROSITE" id="PS51186"/>
    </source>
</evidence>
<dbReference type="InterPro" id="IPR016181">
    <property type="entry name" value="Acyl_CoA_acyltransferase"/>
</dbReference>
<organism evidence="5 6">
    <name type="scientific">Malassezia brasiliensis</name>
    <dbReference type="NCBI Taxonomy" id="1821822"/>
    <lineage>
        <taxon>Eukaryota</taxon>
        <taxon>Fungi</taxon>
        <taxon>Dikarya</taxon>
        <taxon>Basidiomycota</taxon>
        <taxon>Ustilaginomycotina</taxon>
        <taxon>Malasseziomycetes</taxon>
        <taxon>Malasseziales</taxon>
        <taxon>Malasseziaceae</taxon>
        <taxon>Malassezia</taxon>
    </lineage>
</organism>
<keyword evidence="6" id="KW-1185">Reference proteome</keyword>
<evidence type="ECO:0000313" key="6">
    <source>
        <dbReference type="Proteomes" id="UP001216638"/>
    </source>
</evidence>
<evidence type="ECO:0000256" key="1">
    <source>
        <dbReference type="ARBA" id="ARBA00022679"/>
    </source>
</evidence>
<evidence type="ECO:0000256" key="3">
    <source>
        <dbReference type="ARBA" id="ARBA00024025"/>
    </source>
</evidence>
<dbReference type="InterPro" id="IPR044542">
    <property type="entry name" value="NAA30-like"/>
</dbReference>
<dbReference type="InterPro" id="IPR000182">
    <property type="entry name" value="GNAT_dom"/>
</dbReference>